<keyword evidence="2" id="KW-1185">Reference proteome</keyword>
<dbReference type="InterPro" id="IPR046037">
    <property type="entry name" value="DUF5995"/>
</dbReference>
<evidence type="ECO:0000313" key="2">
    <source>
        <dbReference type="Proteomes" id="UP000316747"/>
    </source>
</evidence>
<proteinExistence type="predicted"/>
<dbReference type="AlphaFoldDB" id="A0A543HGB6"/>
<protein>
    <submittedName>
        <fullName evidence="1">Uncharacterized protein</fullName>
    </submittedName>
</protein>
<accession>A0A543HGB6</accession>
<name>A0A543HGB6_9MICO</name>
<sequence>MGWWSSIVGALTSRFGGDRPEVPPPGQFTSVDALVARMSQVQAGLPDGDGVRAFNGMYLTVTELVRDRLAAGGFADSTFMTRLDLVFAGLYLEAVDAPQPVSAWRPLFEQRHTPGVLSIQFALAGMNAHINHDLPIAVVRTCRQLGLTLDSPGVETDYQSITGLLASVQEQVRQSFFTGIELEIDQRYAAPLANLVGSWSIGRARDAAWTNARVLWEIRKTEPVRTDFLATLSSTVGMVGSRLLTPVAELAP</sequence>
<comment type="caution">
    <text evidence="1">The sequence shown here is derived from an EMBL/GenBank/DDBJ whole genome shotgun (WGS) entry which is preliminary data.</text>
</comment>
<evidence type="ECO:0000313" key="1">
    <source>
        <dbReference type="EMBL" id="TQM57366.1"/>
    </source>
</evidence>
<dbReference type="Proteomes" id="UP000316747">
    <property type="component" value="Unassembled WGS sequence"/>
</dbReference>
<reference evidence="1 2" key="1">
    <citation type="submission" date="2019-06" db="EMBL/GenBank/DDBJ databases">
        <title>Genome sequencing of plant associated microbes to promote plant fitness in Sorghum bicolor and Oryza sativa.</title>
        <authorList>
            <person name="Coleman-Derr D."/>
        </authorList>
    </citation>
    <scope>NUCLEOTIDE SEQUENCE [LARGE SCALE GENOMIC DNA]</scope>
    <source>
        <strain evidence="1 2">KV-663</strain>
    </source>
</reference>
<dbReference type="RefSeq" id="WP_141846746.1">
    <property type="nucleotide sequence ID" value="NZ_VFPM01000004.1"/>
</dbReference>
<dbReference type="Pfam" id="PF19458">
    <property type="entry name" value="DUF5995"/>
    <property type="match status" value="1"/>
</dbReference>
<organism evidence="1 2">
    <name type="scientific">Humibacillus xanthopallidus</name>
    <dbReference type="NCBI Taxonomy" id="412689"/>
    <lineage>
        <taxon>Bacteria</taxon>
        <taxon>Bacillati</taxon>
        <taxon>Actinomycetota</taxon>
        <taxon>Actinomycetes</taxon>
        <taxon>Micrococcales</taxon>
        <taxon>Intrasporangiaceae</taxon>
        <taxon>Humibacillus</taxon>
    </lineage>
</organism>
<dbReference type="EMBL" id="VFPM01000004">
    <property type="protein sequence ID" value="TQM57366.1"/>
    <property type="molecule type" value="Genomic_DNA"/>
</dbReference>
<gene>
    <name evidence="1" type="ORF">FBY41_4190</name>
</gene>
<dbReference type="OrthoDB" id="583431at2"/>